<dbReference type="AlphaFoldDB" id="I0LCY5"/>
<accession>I0LCY5</accession>
<dbReference type="EMBL" id="CAIE01000043">
    <property type="protein sequence ID" value="CCH21682.1"/>
    <property type="molecule type" value="Genomic_DNA"/>
</dbReference>
<comment type="caution">
    <text evidence="2">The sequence shown here is derived from an EMBL/GenBank/DDBJ whole genome shotgun (WGS) entry which is preliminary data.</text>
</comment>
<protein>
    <submittedName>
        <fullName evidence="2">Uncharacterized protein</fullName>
    </submittedName>
</protein>
<evidence type="ECO:0000256" key="1">
    <source>
        <dbReference type="SAM" id="MobiDB-lite"/>
    </source>
</evidence>
<evidence type="ECO:0000313" key="2">
    <source>
        <dbReference type="EMBL" id="CCH21682.1"/>
    </source>
</evidence>
<reference evidence="3" key="1">
    <citation type="journal article" date="2012" name="J. Bacteriol.">
        <title>Genome Sequence of Micromonospora lupini Lupac 08, Isolated from Root Nodules of Lupinus angustifolius.</title>
        <authorList>
            <person name="Alonso-Vega P."/>
            <person name="Normand P."/>
            <person name="Bacigalupe R."/>
            <person name="Pujic P."/>
            <person name="Lajus A."/>
            <person name="Vallenet D."/>
            <person name="Carro L."/>
            <person name="Coll P."/>
            <person name="Trujillo M.E."/>
        </authorList>
    </citation>
    <scope>NUCLEOTIDE SEQUENCE [LARGE SCALE GENOMIC DNA]</scope>
    <source>
        <strain evidence="3">Lupac 08</strain>
    </source>
</reference>
<feature type="region of interest" description="Disordered" evidence="1">
    <location>
        <begin position="1"/>
        <end position="95"/>
    </location>
</feature>
<sequence>MPGAAPETGGVPGAAPETGGVPGAAPETGEVGSDGPGSPGPEGVVGGGDWSVMNPPQHRLERFTIFPGGRPHRSTDPPADRGQSASEEVGKSLRR</sequence>
<proteinExistence type="predicted"/>
<dbReference type="Proteomes" id="UP000003448">
    <property type="component" value="Unassembled WGS sequence"/>
</dbReference>
<name>I0LCY5_9ACTN</name>
<gene>
    <name evidence="2" type="ORF">MILUP08_46581</name>
</gene>
<evidence type="ECO:0000313" key="3">
    <source>
        <dbReference type="Proteomes" id="UP000003448"/>
    </source>
</evidence>
<keyword evidence="3" id="KW-1185">Reference proteome</keyword>
<organism evidence="2 3">
    <name type="scientific">Micromonospora lupini str. Lupac 08</name>
    <dbReference type="NCBI Taxonomy" id="1150864"/>
    <lineage>
        <taxon>Bacteria</taxon>
        <taxon>Bacillati</taxon>
        <taxon>Actinomycetota</taxon>
        <taxon>Actinomycetes</taxon>
        <taxon>Micromonosporales</taxon>
        <taxon>Micromonosporaceae</taxon>
        <taxon>Micromonospora</taxon>
    </lineage>
</organism>